<protein>
    <submittedName>
        <fullName evidence="2">DUF2075 domain-containing protein</fullName>
    </submittedName>
</protein>
<comment type="caution">
    <text evidence="2">The sequence shown here is derived from an EMBL/GenBank/DDBJ whole genome shotgun (WGS) entry which is preliminary data.</text>
</comment>
<dbReference type="Proteomes" id="UP000689967">
    <property type="component" value="Unassembled WGS sequence"/>
</dbReference>
<gene>
    <name evidence="2" type="ORF">JJQ90_05030</name>
</gene>
<name>A0ABS6H6C1_9PROT</name>
<dbReference type="EMBL" id="JAERQM010000001">
    <property type="protein sequence ID" value="MBU8543056.1"/>
    <property type="molecule type" value="Genomic_DNA"/>
</dbReference>
<evidence type="ECO:0000313" key="3">
    <source>
        <dbReference type="Proteomes" id="UP000689967"/>
    </source>
</evidence>
<sequence>MRAWFACTGLELLNRAPADTVGRLASAQQARGFAGSPDQEAAWQGQVSALRRAVALAGGEAWTLALEFDLMRLEKRIDAVLLTDRAILSLEFKTAAASPATLAEAEDYALDLRDFHEGSRGHPILPVLVAGPGGFTPPTQPPLFWHGVLQPIVCGSAGLPDLLRWVAEACPAGLPLDGAAWLTAPYRPVPNIVEAATLLYARNGVAEIAAARADAANLSLTADAIARQIAAARADSAKVVVFVTGIPGAGKTLCGLNAVFGPSRQEGAAFLTGNAPLVAVLRSALARDAVARGDCDRREAERRVKAQLQNVHHFLEFYARDPAQIPPERLIVFDEAQRAWDEAKARAGTQNKRSILTMSEPAHTLDSMGRRPGWAVIVALIGQGQEINTGEAGLAEWGRVIAANPAWRAAAAPRVVDATDPVQRLAEGRPDWLALDPDLDLMVPIRSVRDASGAAWVAAVLEGDATEARRLAGPNLPIFVTRDLTALRAALRGMARGLRRAGLVRAAGARRLRAEGLGAEVETKEVPDWFLRRWPDIRASDALEAAATEYACQGLELDVVGLAWGGDFIRRGGAWVARAFSGTSWQRAAKDQDFIRNTYRVLLTRARYETVIWVPPGSPRQGPFHDPTRDAAEMDAVADFLLACGAHPLVEATLAPQDTAPALLL</sequence>
<evidence type="ECO:0000259" key="1">
    <source>
        <dbReference type="Pfam" id="PF09848"/>
    </source>
</evidence>
<dbReference type="RefSeq" id="WP_216873351.1">
    <property type="nucleotide sequence ID" value="NZ_JAERQM010000001.1"/>
</dbReference>
<dbReference type="InterPro" id="IPR018647">
    <property type="entry name" value="SLFN_3-like_DNA/RNA_helicase"/>
</dbReference>
<reference evidence="2 3" key="1">
    <citation type="submission" date="2021-01" db="EMBL/GenBank/DDBJ databases">
        <title>Roseomonas sp. nov, a bacterium isolated from an oil production mixture in Yumen Oilfield.</title>
        <authorList>
            <person name="Wu D."/>
        </authorList>
    </citation>
    <scope>NUCLEOTIDE SEQUENCE [LARGE SCALE GENOMIC DNA]</scope>
    <source>
        <strain evidence="2 3">ROY-5-3</strain>
    </source>
</reference>
<dbReference type="Pfam" id="PF09848">
    <property type="entry name" value="SLFN-g3_helicase"/>
    <property type="match status" value="1"/>
</dbReference>
<evidence type="ECO:0000313" key="2">
    <source>
        <dbReference type="EMBL" id="MBU8543056.1"/>
    </source>
</evidence>
<proteinExistence type="predicted"/>
<organism evidence="2 3">
    <name type="scientific">Falsiroseomonas oleicola</name>
    <dbReference type="NCBI Taxonomy" id="2801474"/>
    <lineage>
        <taxon>Bacteria</taxon>
        <taxon>Pseudomonadati</taxon>
        <taxon>Pseudomonadota</taxon>
        <taxon>Alphaproteobacteria</taxon>
        <taxon>Acetobacterales</taxon>
        <taxon>Roseomonadaceae</taxon>
        <taxon>Falsiroseomonas</taxon>
    </lineage>
</organism>
<keyword evidence="3" id="KW-1185">Reference proteome</keyword>
<feature type="domain" description="Schlafen group 3-like DNA/RNA helicase" evidence="1">
    <location>
        <begin position="238"/>
        <end position="615"/>
    </location>
</feature>
<accession>A0ABS6H6C1</accession>